<dbReference type="Pfam" id="PF00271">
    <property type="entry name" value="Helicase_C"/>
    <property type="match status" value="1"/>
</dbReference>
<keyword evidence="5 9" id="KW-0347">Helicase</keyword>
<dbReference type="InterPro" id="IPR027417">
    <property type="entry name" value="P-loop_NTPase"/>
</dbReference>
<dbReference type="SMART" id="SM00487">
    <property type="entry name" value="DEXDc"/>
    <property type="match status" value="1"/>
</dbReference>
<reference evidence="9 10" key="1">
    <citation type="journal article" date="2013" name="PLoS ONE">
        <title>Predicting the Proteins of Angomonas deanei, Strigomonas culicis and Their Respective Endosymbionts Reveals New Aspects of the Trypanosomatidae Family.</title>
        <authorList>
            <person name="Motta M.C."/>
            <person name="Martins A.C."/>
            <person name="de Souza S.S."/>
            <person name="Catta-Preta C.M."/>
            <person name="Silva R."/>
            <person name="Klein C.C."/>
            <person name="de Almeida L.G."/>
            <person name="de Lima Cunha O."/>
            <person name="Ciapina L.P."/>
            <person name="Brocchi M."/>
            <person name="Colabardini A.C."/>
            <person name="de Araujo Lima B."/>
            <person name="Machado C.R."/>
            <person name="de Almeida Soares C.M."/>
            <person name="Probst C.M."/>
            <person name="de Menezes C.B."/>
            <person name="Thompson C.E."/>
            <person name="Bartholomeu D.C."/>
            <person name="Gradia D.F."/>
            <person name="Pavoni D.P."/>
            <person name="Grisard E.C."/>
            <person name="Fantinatti-Garboggini F."/>
            <person name="Marchini F.K."/>
            <person name="Rodrigues-Luiz G.F."/>
            <person name="Wagner G."/>
            <person name="Goldman G.H."/>
            <person name="Fietto J.L."/>
            <person name="Elias M.C."/>
            <person name="Goldman M.H."/>
            <person name="Sagot M.F."/>
            <person name="Pereira M."/>
            <person name="Stoco P.H."/>
            <person name="de Mendonca-Neto R.P."/>
            <person name="Teixeira S.M."/>
            <person name="Maciel T.E."/>
            <person name="de Oliveira Mendes T.A."/>
            <person name="Urmenyi T.P."/>
            <person name="de Souza W."/>
            <person name="Schenkman S."/>
            <person name="de Vasconcelos A.T."/>
        </authorList>
    </citation>
    <scope>NUCLEOTIDE SEQUENCE [LARGE SCALE GENOMIC DNA]</scope>
</reference>
<evidence type="ECO:0000256" key="2">
    <source>
        <dbReference type="ARBA" id="ARBA00022801"/>
    </source>
</evidence>
<dbReference type="Proteomes" id="UP000015354">
    <property type="component" value="Unassembled WGS sequence"/>
</dbReference>
<comment type="domain">
    <text evidence="5">The Q motif is unique to and characteristic of the DEAD box family of RNA helicases and controls ATP binding and hydrolysis.</text>
</comment>
<feature type="region of interest" description="Disordered" evidence="6">
    <location>
        <begin position="263"/>
        <end position="284"/>
    </location>
</feature>
<feature type="domain" description="Helicase ATP-binding" evidence="7">
    <location>
        <begin position="64"/>
        <end position="228"/>
    </location>
</feature>
<keyword evidence="1 5" id="KW-0547">Nucleotide-binding</keyword>
<dbReference type="InterPro" id="IPR011545">
    <property type="entry name" value="DEAD/DEAH_box_helicase_dom"/>
</dbReference>
<evidence type="ECO:0000313" key="10">
    <source>
        <dbReference type="Proteomes" id="UP000015354"/>
    </source>
</evidence>
<feature type="domain" description="Helicase C-terminal" evidence="8">
    <location>
        <begin position="377"/>
        <end position="543"/>
    </location>
</feature>
<comment type="function">
    <text evidence="5">RNA helicase.</text>
</comment>
<dbReference type="InterPro" id="IPR001650">
    <property type="entry name" value="Helicase_C-like"/>
</dbReference>
<evidence type="ECO:0000256" key="1">
    <source>
        <dbReference type="ARBA" id="ARBA00022741"/>
    </source>
</evidence>
<evidence type="ECO:0000313" key="9">
    <source>
        <dbReference type="EMBL" id="EPY31636.1"/>
    </source>
</evidence>
<dbReference type="AlphaFoldDB" id="S9VXA4"/>
<sequence>MSLEGINLKRVRRTWEPTTKSWDDRALKTPWEDMDPPLDNATVFALKNVFFFSHATPIQYLSIKSFSSNRQSAIIEAPTGSGKTLGFLIPLMERMVQSAREYVVKHERPPLNRDVVGIILSPSRTLADQTFIVAKQLAARYPFHIQFLLCDGVAEKAEGVMRRLLNGSRGAGSFIVTTPHDLKSLLPLFQTTELDAFSKDTADLSQQTGDTAHGKRTERAEKVHLRATEGAHFLLIVDEADLTLHSTTTREIIAETLQLVEGPSPDVGKAERAPRRKVSKGTKKSDVPPLAVDFAFVGATVSTSPTVHQYAEELSAKCSTQLAVVSDSRDSDYLLQLENRYLACDAQSFLSVLVQLINTHASKKHFIFFNNVQALLFVQRLFAQLVEGARPVLFVKYIYSMYDGMSEVTRMDQYNKFLTHTCGSEGTKEGVGSAPPAAKNPHFQSGLKRSGKPTMGSGAILLCTDIAAFGIDVRDVDYVYHFEPPSTVESYVHRVGRVARMGLRGASMLLLPCLPESTRMTNAPERKKTSNRFNTATNTRAMTAELQNSRTDDSALSAEGRQYVSNLADRLKIDLFKIPPHAPISAVLRNIIHEDAKLLQLAQKAAIGVCQSEKEGNCWFKPKLALQCFLLD</sequence>
<dbReference type="SUPFAM" id="SSF52540">
    <property type="entry name" value="P-loop containing nucleoside triphosphate hydrolases"/>
    <property type="match status" value="2"/>
</dbReference>
<comment type="similarity">
    <text evidence="5">Belongs to the DEAD box helicase family.</text>
</comment>
<dbReference type="GO" id="GO:0005524">
    <property type="term" value="F:ATP binding"/>
    <property type="evidence" value="ECO:0007669"/>
    <property type="project" value="UniProtKB-UniRule"/>
</dbReference>
<dbReference type="OrthoDB" id="278079at2759"/>
<comment type="catalytic activity">
    <reaction evidence="5">
        <text>ATP + H2O = ADP + phosphate + H(+)</text>
        <dbReference type="Rhea" id="RHEA:13065"/>
        <dbReference type="ChEBI" id="CHEBI:15377"/>
        <dbReference type="ChEBI" id="CHEBI:15378"/>
        <dbReference type="ChEBI" id="CHEBI:30616"/>
        <dbReference type="ChEBI" id="CHEBI:43474"/>
        <dbReference type="ChEBI" id="CHEBI:456216"/>
        <dbReference type="EC" id="3.6.4.13"/>
    </reaction>
</comment>
<dbReference type="PANTHER" id="PTHR24031">
    <property type="entry name" value="RNA HELICASE"/>
    <property type="match status" value="1"/>
</dbReference>
<dbReference type="Pfam" id="PF00270">
    <property type="entry name" value="DEAD"/>
    <property type="match status" value="1"/>
</dbReference>
<name>S9VXA4_9TRYP</name>
<dbReference type="PROSITE" id="PS51192">
    <property type="entry name" value="HELICASE_ATP_BIND_1"/>
    <property type="match status" value="1"/>
</dbReference>
<accession>S9VXA4</accession>
<dbReference type="SMART" id="SM00490">
    <property type="entry name" value="HELICc"/>
    <property type="match status" value="1"/>
</dbReference>
<dbReference type="EMBL" id="ATMH01003356">
    <property type="protein sequence ID" value="EPY31636.1"/>
    <property type="molecule type" value="Genomic_DNA"/>
</dbReference>
<feature type="region of interest" description="Disordered" evidence="6">
    <location>
        <begin position="426"/>
        <end position="451"/>
    </location>
</feature>
<keyword evidence="4 5" id="KW-0694">RNA-binding</keyword>
<dbReference type="Gene3D" id="3.40.50.300">
    <property type="entry name" value="P-loop containing nucleotide triphosphate hydrolases"/>
    <property type="match status" value="2"/>
</dbReference>
<evidence type="ECO:0000256" key="6">
    <source>
        <dbReference type="SAM" id="MobiDB-lite"/>
    </source>
</evidence>
<evidence type="ECO:0000259" key="7">
    <source>
        <dbReference type="PROSITE" id="PS51192"/>
    </source>
</evidence>
<comment type="caution">
    <text evidence="9">The sequence shown here is derived from an EMBL/GenBank/DDBJ whole genome shotgun (WGS) entry which is preliminary data.</text>
</comment>
<evidence type="ECO:0000256" key="4">
    <source>
        <dbReference type="ARBA" id="ARBA00022884"/>
    </source>
</evidence>
<dbReference type="GO" id="GO:0003723">
    <property type="term" value="F:RNA binding"/>
    <property type="evidence" value="ECO:0007669"/>
    <property type="project" value="UniProtKB-UniRule"/>
</dbReference>
<dbReference type="EC" id="3.6.4.13" evidence="5"/>
<organism evidence="9 10">
    <name type="scientific">Strigomonas culicis</name>
    <dbReference type="NCBI Taxonomy" id="28005"/>
    <lineage>
        <taxon>Eukaryota</taxon>
        <taxon>Discoba</taxon>
        <taxon>Euglenozoa</taxon>
        <taxon>Kinetoplastea</taxon>
        <taxon>Metakinetoplastina</taxon>
        <taxon>Trypanosomatida</taxon>
        <taxon>Trypanosomatidae</taxon>
        <taxon>Strigomonadinae</taxon>
        <taxon>Strigomonas</taxon>
    </lineage>
</organism>
<evidence type="ECO:0000256" key="5">
    <source>
        <dbReference type="RuleBase" id="RU365068"/>
    </source>
</evidence>
<dbReference type="GO" id="GO:0003724">
    <property type="term" value="F:RNA helicase activity"/>
    <property type="evidence" value="ECO:0007669"/>
    <property type="project" value="UniProtKB-EC"/>
</dbReference>
<keyword evidence="3 5" id="KW-0067">ATP-binding</keyword>
<evidence type="ECO:0000256" key="3">
    <source>
        <dbReference type="ARBA" id="ARBA00022840"/>
    </source>
</evidence>
<proteinExistence type="inferred from homology"/>
<keyword evidence="2 5" id="KW-0378">Hydrolase</keyword>
<dbReference type="PROSITE" id="PS51194">
    <property type="entry name" value="HELICASE_CTER"/>
    <property type="match status" value="1"/>
</dbReference>
<protein>
    <recommendedName>
        <fullName evidence="5">ATP-dependent RNA helicase</fullName>
        <ecNumber evidence="5">3.6.4.13</ecNumber>
    </recommendedName>
</protein>
<gene>
    <name evidence="9" type="ORF">STCU_03356</name>
</gene>
<dbReference type="InterPro" id="IPR014001">
    <property type="entry name" value="Helicase_ATP-bd"/>
</dbReference>
<keyword evidence="10" id="KW-1185">Reference proteome</keyword>
<evidence type="ECO:0000259" key="8">
    <source>
        <dbReference type="PROSITE" id="PS51194"/>
    </source>
</evidence>
<dbReference type="GO" id="GO:0016787">
    <property type="term" value="F:hydrolase activity"/>
    <property type="evidence" value="ECO:0007669"/>
    <property type="project" value="UniProtKB-KW"/>
</dbReference>